<dbReference type="EMBL" id="JH930477">
    <property type="protein sequence ID" value="EKM51286.1"/>
    <property type="molecule type" value="Genomic_DNA"/>
</dbReference>
<dbReference type="GeneID" id="18911474"/>
<sequence length="339" mass="37384">MALPLPKADFIGTLFELLLYGMYFVSFCQFLRVLYVRHQAGRPILLFLTVALVIISLVTAHLVMQILRILQAFTDHMDVANAPVTYYFITLSTPAKTSKTAIYMTLTLVCDALLVYRVFVVCGRKYPPIVIPSMLLSAAIALFAWNLWAQLNSPQSVDGATARLDYFCAITLALNVLCTVMISWKIWAVHKKLPGPTVAGIRIRGVIVVIIESAMYSFVLIAILVTSTLGAFGAFIVLDSICPIIGIIFSAVIVRASREYHTDTFVTGDTPLQMPSETDQTHSNHSETVATYREVLQCLAVSYQRQIVLGTQDFASGNGEREEKSQLGTESQRGIAVCS</sequence>
<evidence type="ECO:0000256" key="1">
    <source>
        <dbReference type="SAM" id="Phobius"/>
    </source>
</evidence>
<dbReference type="KEGG" id="pco:PHACADRAFT_200106"/>
<feature type="transmembrane region" description="Helical" evidence="1">
    <location>
        <begin position="44"/>
        <end position="67"/>
    </location>
</feature>
<feature type="transmembrane region" description="Helical" evidence="1">
    <location>
        <begin position="129"/>
        <end position="148"/>
    </location>
</feature>
<name>K5UNI6_PHACS</name>
<feature type="transmembrane region" description="Helical" evidence="1">
    <location>
        <begin position="101"/>
        <end position="122"/>
    </location>
</feature>
<evidence type="ECO:0000313" key="2">
    <source>
        <dbReference type="EMBL" id="EKM51286.1"/>
    </source>
</evidence>
<feature type="transmembrane region" description="Helical" evidence="1">
    <location>
        <begin position="164"/>
        <end position="184"/>
    </location>
</feature>
<dbReference type="STRING" id="650164.K5UNI6"/>
<feature type="transmembrane region" description="Helical" evidence="1">
    <location>
        <begin position="17"/>
        <end position="35"/>
    </location>
</feature>
<gene>
    <name evidence="2" type="ORF">PHACADRAFT_200106</name>
</gene>
<keyword evidence="1" id="KW-0472">Membrane</keyword>
<dbReference type="RefSeq" id="XP_007400432.1">
    <property type="nucleotide sequence ID" value="XM_007400370.1"/>
</dbReference>
<dbReference type="AlphaFoldDB" id="K5UNI6"/>
<accession>K5UNI6</accession>
<organism evidence="2 3">
    <name type="scientific">Phanerochaete carnosa (strain HHB-10118-sp)</name>
    <name type="common">White-rot fungus</name>
    <name type="synonym">Peniophora carnosa</name>
    <dbReference type="NCBI Taxonomy" id="650164"/>
    <lineage>
        <taxon>Eukaryota</taxon>
        <taxon>Fungi</taxon>
        <taxon>Dikarya</taxon>
        <taxon>Basidiomycota</taxon>
        <taxon>Agaricomycotina</taxon>
        <taxon>Agaricomycetes</taxon>
        <taxon>Polyporales</taxon>
        <taxon>Phanerochaetaceae</taxon>
        <taxon>Phanerochaete</taxon>
    </lineage>
</organism>
<dbReference type="Proteomes" id="UP000008370">
    <property type="component" value="Unassembled WGS sequence"/>
</dbReference>
<evidence type="ECO:0000313" key="3">
    <source>
        <dbReference type="Proteomes" id="UP000008370"/>
    </source>
</evidence>
<keyword evidence="1" id="KW-0812">Transmembrane</keyword>
<protein>
    <submittedName>
        <fullName evidence="2">Uncharacterized protein</fullName>
    </submittedName>
</protein>
<dbReference type="InParanoid" id="K5UNI6"/>
<proteinExistence type="predicted"/>
<dbReference type="HOGENOM" id="CLU_044614_3_2_1"/>
<keyword evidence="3" id="KW-1185">Reference proteome</keyword>
<feature type="transmembrane region" description="Helical" evidence="1">
    <location>
        <begin position="205"/>
        <end position="225"/>
    </location>
</feature>
<keyword evidence="1" id="KW-1133">Transmembrane helix</keyword>
<reference evidence="2 3" key="1">
    <citation type="journal article" date="2012" name="BMC Genomics">
        <title>Comparative genomics of the white-rot fungi, Phanerochaete carnosa and P. chrysosporium, to elucidate the genetic basis of the distinct wood types they colonize.</title>
        <authorList>
            <person name="Suzuki H."/>
            <person name="MacDonald J."/>
            <person name="Syed K."/>
            <person name="Salamov A."/>
            <person name="Hori C."/>
            <person name="Aerts A."/>
            <person name="Henrissat B."/>
            <person name="Wiebenga A."/>
            <person name="vanKuyk P.A."/>
            <person name="Barry K."/>
            <person name="Lindquist E."/>
            <person name="LaButti K."/>
            <person name="Lapidus A."/>
            <person name="Lucas S."/>
            <person name="Coutinho P."/>
            <person name="Gong Y."/>
            <person name="Samejima M."/>
            <person name="Mahadevan R."/>
            <person name="Abou-Zaid M."/>
            <person name="de Vries R.P."/>
            <person name="Igarashi K."/>
            <person name="Yadav J.S."/>
            <person name="Grigoriev I.V."/>
            <person name="Master E.R."/>
        </authorList>
    </citation>
    <scope>NUCLEOTIDE SEQUENCE [LARGE SCALE GENOMIC DNA]</scope>
    <source>
        <strain evidence="2 3">HHB-10118-sp</strain>
    </source>
</reference>
<feature type="transmembrane region" description="Helical" evidence="1">
    <location>
        <begin position="231"/>
        <end position="254"/>
    </location>
</feature>
<dbReference type="OrthoDB" id="2753342at2759"/>